<feature type="domain" description="Cardiolipin synthase N-terminal" evidence="7">
    <location>
        <begin position="18"/>
        <end position="60"/>
    </location>
</feature>
<evidence type="ECO:0000313" key="9">
    <source>
        <dbReference type="Proteomes" id="UP000531594"/>
    </source>
</evidence>
<keyword evidence="5 6" id="KW-0472">Membrane</keyword>
<evidence type="ECO:0000256" key="1">
    <source>
        <dbReference type="ARBA" id="ARBA00004651"/>
    </source>
</evidence>
<keyword evidence="2" id="KW-1003">Cell membrane</keyword>
<dbReference type="Pfam" id="PF13396">
    <property type="entry name" value="PLDc_N"/>
    <property type="match status" value="1"/>
</dbReference>
<evidence type="ECO:0000259" key="7">
    <source>
        <dbReference type="Pfam" id="PF13396"/>
    </source>
</evidence>
<keyword evidence="4 6" id="KW-1133">Transmembrane helix</keyword>
<evidence type="ECO:0000256" key="5">
    <source>
        <dbReference type="ARBA" id="ARBA00023136"/>
    </source>
</evidence>
<organism evidence="8 9">
    <name type="scientific">Bacillus benzoevorans</name>
    <dbReference type="NCBI Taxonomy" id="1456"/>
    <lineage>
        <taxon>Bacteria</taxon>
        <taxon>Bacillati</taxon>
        <taxon>Bacillota</taxon>
        <taxon>Bacilli</taxon>
        <taxon>Bacillales</taxon>
        <taxon>Bacillaceae</taxon>
        <taxon>Bacillus</taxon>
    </lineage>
</organism>
<name>A0A7X0HUF3_9BACI</name>
<dbReference type="AlphaFoldDB" id="A0A7X0HUF3"/>
<dbReference type="EMBL" id="JACHGK010000015">
    <property type="protein sequence ID" value="MBB6447001.1"/>
    <property type="molecule type" value="Genomic_DNA"/>
</dbReference>
<accession>A0A7X0HUF3</accession>
<dbReference type="Proteomes" id="UP000531594">
    <property type="component" value="Unassembled WGS sequence"/>
</dbReference>
<reference evidence="8 9" key="1">
    <citation type="submission" date="2020-08" db="EMBL/GenBank/DDBJ databases">
        <title>Genomic Encyclopedia of Type Strains, Phase IV (KMG-IV): sequencing the most valuable type-strain genomes for metagenomic binning, comparative biology and taxonomic classification.</title>
        <authorList>
            <person name="Goeker M."/>
        </authorList>
    </citation>
    <scope>NUCLEOTIDE SEQUENCE [LARGE SCALE GENOMIC DNA]</scope>
    <source>
        <strain evidence="8 9">DSM 5391</strain>
    </source>
</reference>
<evidence type="ECO:0000256" key="4">
    <source>
        <dbReference type="ARBA" id="ARBA00022989"/>
    </source>
</evidence>
<proteinExistence type="predicted"/>
<evidence type="ECO:0000256" key="6">
    <source>
        <dbReference type="SAM" id="Phobius"/>
    </source>
</evidence>
<keyword evidence="3 6" id="KW-0812">Transmembrane</keyword>
<comment type="caution">
    <text evidence="8">The sequence shown here is derived from an EMBL/GenBank/DDBJ whole genome shotgun (WGS) entry which is preliminary data.</text>
</comment>
<feature type="transmembrane region" description="Helical" evidence="6">
    <location>
        <begin position="6"/>
        <end position="26"/>
    </location>
</feature>
<keyword evidence="9" id="KW-1185">Reference proteome</keyword>
<dbReference type="GO" id="GO:0005886">
    <property type="term" value="C:plasma membrane"/>
    <property type="evidence" value="ECO:0007669"/>
    <property type="project" value="UniProtKB-SubCell"/>
</dbReference>
<feature type="transmembrane region" description="Helical" evidence="6">
    <location>
        <begin position="38"/>
        <end position="58"/>
    </location>
</feature>
<dbReference type="RefSeq" id="WP_184528519.1">
    <property type="nucleotide sequence ID" value="NZ_JACHGK010000015.1"/>
</dbReference>
<evidence type="ECO:0000313" key="8">
    <source>
        <dbReference type="EMBL" id="MBB6447001.1"/>
    </source>
</evidence>
<sequence length="63" mass="7131">MPDLNWALIAPLIVLQLILAVFALVNCIKQEKTNGPKWMWILIILSVNLIGPILYFVIGRKNS</sequence>
<gene>
    <name evidence="8" type="ORF">HNR53_003668</name>
</gene>
<dbReference type="InterPro" id="IPR027379">
    <property type="entry name" value="CLS_N"/>
</dbReference>
<evidence type="ECO:0000256" key="2">
    <source>
        <dbReference type="ARBA" id="ARBA00022475"/>
    </source>
</evidence>
<evidence type="ECO:0000256" key="3">
    <source>
        <dbReference type="ARBA" id="ARBA00022692"/>
    </source>
</evidence>
<comment type="subcellular location">
    <subcellularLocation>
        <location evidence="1">Cell membrane</location>
        <topology evidence="1">Multi-pass membrane protein</topology>
    </subcellularLocation>
</comment>
<protein>
    <recommendedName>
        <fullName evidence="7">Cardiolipin synthase N-terminal domain-containing protein</fullName>
    </recommendedName>
</protein>